<proteinExistence type="predicted"/>
<dbReference type="GO" id="GO:0003676">
    <property type="term" value="F:nucleic acid binding"/>
    <property type="evidence" value="ECO:0007669"/>
    <property type="project" value="InterPro"/>
</dbReference>
<feature type="non-terminal residue" evidence="1">
    <location>
        <position position="1"/>
    </location>
</feature>
<accession>A0A0S7ESQ0</accession>
<protein>
    <submittedName>
        <fullName evidence="1">PPUP9082</fullName>
    </submittedName>
</protein>
<dbReference type="EMBL" id="GBYX01476368">
    <property type="protein sequence ID" value="JAO05309.1"/>
    <property type="molecule type" value="Transcribed_RNA"/>
</dbReference>
<dbReference type="InterPro" id="IPR036397">
    <property type="entry name" value="RNaseH_sf"/>
</dbReference>
<gene>
    <name evidence="1" type="primary">PPUP9082</name>
</gene>
<name>A0A0S7ESQ0_9TELE</name>
<reference evidence="1" key="1">
    <citation type="submission" date="2014-12" db="EMBL/GenBank/DDBJ databases">
        <title>Parallel Evolution in Life History Adaptation Evident in the Tissue-Specific Poeciliopsis prolifica transcriptome.</title>
        <authorList>
            <person name="Jue N.K."/>
            <person name="Foley R.J."/>
            <person name="Obergfell C."/>
            <person name="Reznick D.N."/>
            <person name="O'Neill R.J."/>
            <person name="O'Neill M.J."/>
        </authorList>
    </citation>
    <scope>NUCLEOTIDE SEQUENCE</scope>
</reference>
<sequence>SEHFHPFMTTVYPSGYFQQDKSPCHKAPIMSDWFLGHNNEFTVLERSPQSPDLHPIENLWDVVKREICIFGCGAVMHIHDTHHAATAWQNGIKFIVKTIIFYFEMSNFK</sequence>
<dbReference type="AlphaFoldDB" id="A0A0S7ESQ0"/>
<evidence type="ECO:0000313" key="1">
    <source>
        <dbReference type="EMBL" id="JAO05309.1"/>
    </source>
</evidence>
<dbReference type="Gene3D" id="3.30.420.10">
    <property type="entry name" value="Ribonuclease H-like superfamily/Ribonuclease H"/>
    <property type="match status" value="1"/>
</dbReference>
<organism evidence="1">
    <name type="scientific">Poeciliopsis prolifica</name>
    <name type="common">blackstripe livebearer</name>
    <dbReference type="NCBI Taxonomy" id="188132"/>
    <lineage>
        <taxon>Eukaryota</taxon>
        <taxon>Metazoa</taxon>
        <taxon>Chordata</taxon>
        <taxon>Craniata</taxon>
        <taxon>Vertebrata</taxon>
        <taxon>Euteleostomi</taxon>
        <taxon>Actinopterygii</taxon>
        <taxon>Neopterygii</taxon>
        <taxon>Teleostei</taxon>
        <taxon>Neoteleostei</taxon>
        <taxon>Acanthomorphata</taxon>
        <taxon>Ovalentaria</taxon>
        <taxon>Atherinomorphae</taxon>
        <taxon>Cyprinodontiformes</taxon>
        <taxon>Poeciliidae</taxon>
        <taxon>Poeciliinae</taxon>
        <taxon>Poeciliopsis</taxon>
    </lineage>
</organism>